<organism evidence="2 3">
    <name type="scientific">Lysinibacillus xylanilyticus</name>
    <dbReference type="NCBI Taxonomy" id="582475"/>
    <lineage>
        <taxon>Bacteria</taxon>
        <taxon>Bacillati</taxon>
        <taxon>Bacillota</taxon>
        <taxon>Bacilli</taxon>
        <taxon>Bacillales</taxon>
        <taxon>Bacillaceae</taxon>
        <taxon>Lysinibacillus</taxon>
    </lineage>
</organism>
<comment type="caution">
    <text evidence="2">The sequence shown here is derived from an EMBL/GenBank/DDBJ whole genome shotgun (WGS) entry which is preliminary data.</text>
</comment>
<dbReference type="Proteomes" id="UP000232101">
    <property type="component" value="Unassembled WGS sequence"/>
</dbReference>
<keyword evidence="1" id="KW-0472">Membrane</keyword>
<evidence type="ECO:0000313" key="2">
    <source>
        <dbReference type="EMBL" id="PJO40202.1"/>
    </source>
</evidence>
<accession>A0A2M9PWX7</accession>
<feature type="transmembrane region" description="Helical" evidence="1">
    <location>
        <begin position="6"/>
        <end position="28"/>
    </location>
</feature>
<gene>
    <name evidence="2" type="ORF">CWD94_29485</name>
</gene>
<sequence>MFTTILINSFALFCFLTIYIINIIKLIINPSAPKIGKTNLSIAHEYAPYMPPIKKTLIHSNKINPVKAPFV</sequence>
<protein>
    <submittedName>
        <fullName evidence="2">Uncharacterized protein</fullName>
    </submittedName>
</protein>
<dbReference type="EMBL" id="PHQY01000750">
    <property type="protein sequence ID" value="PJO40202.1"/>
    <property type="molecule type" value="Genomic_DNA"/>
</dbReference>
<proteinExistence type="predicted"/>
<keyword evidence="1" id="KW-0812">Transmembrane</keyword>
<name>A0A2M9PWX7_9BACI</name>
<evidence type="ECO:0000313" key="3">
    <source>
        <dbReference type="Proteomes" id="UP000232101"/>
    </source>
</evidence>
<reference evidence="2 3" key="1">
    <citation type="submission" date="2017-11" db="EMBL/GenBank/DDBJ databases">
        <title>Bacterial isolate from king chilli rhizosphere.</title>
        <authorList>
            <person name="Takhelmayum P."/>
            <person name="Sarangthem I."/>
        </authorList>
    </citation>
    <scope>NUCLEOTIDE SEQUENCE [LARGE SCALE GENOMIC DNA]</scope>
    <source>
        <strain evidence="3">t26</strain>
    </source>
</reference>
<dbReference type="AlphaFoldDB" id="A0A2M9PWX7"/>
<evidence type="ECO:0000256" key="1">
    <source>
        <dbReference type="SAM" id="Phobius"/>
    </source>
</evidence>
<keyword evidence="1" id="KW-1133">Transmembrane helix</keyword>